<dbReference type="Gene3D" id="3.40.50.1820">
    <property type="entry name" value="alpha/beta hydrolase"/>
    <property type="match status" value="1"/>
</dbReference>
<name>A0A914CGA3_9BILA</name>
<dbReference type="PANTHER" id="PTHR11010:SF104">
    <property type="entry name" value="SERINE PROTEASE PCP-1-RELATED"/>
    <property type="match status" value="1"/>
</dbReference>
<keyword evidence="4" id="KW-0378">Hydrolase</keyword>
<dbReference type="Pfam" id="PF05577">
    <property type="entry name" value="Peptidase_S28"/>
    <property type="match status" value="1"/>
</dbReference>
<dbReference type="GO" id="GO:0070008">
    <property type="term" value="F:serine-type exopeptidase activity"/>
    <property type="evidence" value="ECO:0007669"/>
    <property type="project" value="InterPro"/>
</dbReference>
<reference evidence="8" key="1">
    <citation type="submission" date="2022-11" db="UniProtKB">
        <authorList>
            <consortium name="WormBaseParasite"/>
        </authorList>
    </citation>
    <scope>IDENTIFICATION</scope>
</reference>
<accession>A0A914CGA3</accession>
<dbReference type="PANTHER" id="PTHR11010">
    <property type="entry name" value="PROTEASE S28 PRO-X CARBOXYPEPTIDASE-RELATED"/>
    <property type="match status" value="1"/>
</dbReference>
<evidence type="ECO:0000256" key="4">
    <source>
        <dbReference type="ARBA" id="ARBA00022801"/>
    </source>
</evidence>
<dbReference type="Gene3D" id="1.20.120.980">
    <property type="entry name" value="Serine carboxypeptidase S28, SKS domain"/>
    <property type="match status" value="1"/>
</dbReference>
<evidence type="ECO:0000256" key="2">
    <source>
        <dbReference type="ARBA" id="ARBA00022670"/>
    </source>
</evidence>
<dbReference type="InterPro" id="IPR042269">
    <property type="entry name" value="Ser_carbopepase_S28_SKS"/>
</dbReference>
<keyword evidence="6" id="KW-0325">Glycoprotein</keyword>
<dbReference type="WBParaSite" id="ACRNAN_scaffold10110.g8218.t1">
    <property type="protein sequence ID" value="ACRNAN_scaffold10110.g8218.t1"/>
    <property type="gene ID" value="ACRNAN_scaffold10110.g8218"/>
</dbReference>
<dbReference type="GO" id="GO:0006508">
    <property type="term" value="P:proteolysis"/>
    <property type="evidence" value="ECO:0007669"/>
    <property type="project" value="UniProtKB-KW"/>
</dbReference>
<keyword evidence="5" id="KW-0720">Serine protease</keyword>
<evidence type="ECO:0000256" key="5">
    <source>
        <dbReference type="ARBA" id="ARBA00022825"/>
    </source>
</evidence>
<keyword evidence="3" id="KW-0732">Signal</keyword>
<evidence type="ECO:0000256" key="6">
    <source>
        <dbReference type="ARBA" id="ARBA00023180"/>
    </source>
</evidence>
<evidence type="ECO:0000313" key="7">
    <source>
        <dbReference type="Proteomes" id="UP000887540"/>
    </source>
</evidence>
<keyword evidence="7" id="KW-1185">Reference proteome</keyword>
<protein>
    <submittedName>
        <fullName evidence="8">Uncharacterized protein</fullName>
    </submittedName>
</protein>
<dbReference type="InterPro" id="IPR029058">
    <property type="entry name" value="AB_hydrolase_fold"/>
</dbReference>
<evidence type="ECO:0000313" key="8">
    <source>
        <dbReference type="WBParaSite" id="ACRNAN_scaffold10110.g8218.t1"/>
    </source>
</evidence>
<dbReference type="InterPro" id="IPR008758">
    <property type="entry name" value="Peptidase_S28"/>
</dbReference>
<evidence type="ECO:0000256" key="1">
    <source>
        <dbReference type="ARBA" id="ARBA00011079"/>
    </source>
</evidence>
<dbReference type="GO" id="GO:0008239">
    <property type="term" value="F:dipeptidyl-peptidase activity"/>
    <property type="evidence" value="ECO:0007669"/>
    <property type="project" value="TreeGrafter"/>
</dbReference>
<comment type="similarity">
    <text evidence="1">Belongs to the peptidase S28 family.</text>
</comment>
<dbReference type="FunFam" id="1.20.120.980:FF:000007">
    <property type="entry name" value="Predicted protein"/>
    <property type="match status" value="1"/>
</dbReference>
<dbReference type="Proteomes" id="UP000887540">
    <property type="component" value="Unplaced"/>
</dbReference>
<dbReference type="AlphaFoldDB" id="A0A914CGA3"/>
<organism evidence="7 8">
    <name type="scientific">Acrobeloides nanus</name>
    <dbReference type="NCBI Taxonomy" id="290746"/>
    <lineage>
        <taxon>Eukaryota</taxon>
        <taxon>Metazoa</taxon>
        <taxon>Ecdysozoa</taxon>
        <taxon>Nematoda</taxon>
        <taxon>Chromadorea</taxon>
        <taxon>Rhabditida</taxon>
        <taxon>Tylenchina</taxon>
        <taxon>Cephalobomorpha</taxon>
        <taxon>Cephaloboidea</taxon>
        <taxon>Cephalobidae</taxon>
        <taxon>Acrobeloides</taxon>
    </lineage>
</organism>
<keyword evidence="2" id="KW-0645">Protease</keyword>
<proteinExistence type="inferred from homology"/>
<sequence>MKYPTITAGAWAASAPVLLFKNGGPSLGAYFNITSRTFLKSGCNETAIRAAFQAIDNYSTNSSGIAILNQIFKVNTSSPLITKEDVENFLKPYIREAFESLAELDYPYPANFLAPLPKWPVREACKYLTKDSGSDFDRATHLFNAISVYYGNKTACVRSDKCPDAGFWADLAWSWQECTEIIIEKCALGPPNDFFWSYCNESTVLSMIKENCQKNFNNTGYNTTMLREDGVEKLYGFDFRGASNIIFTNGDLDVWSSGGVTENSPGIKNANSRGIYNYYIHGSAHHLDLRQPTKCDPTSVVHARYQIVQILLCWAYPTRPECSTPFQQQDLPEFEEVNATDCTTIINGYPWGIESKESKTNSANLSAHGVFYLTIVIAFLSFFY</sequence>
<evidence type="ECO:0000256" key="3">
    <source>
        <dbReference type="ARBA" id="ARBA00022729"/>
    </source>
</evidence>